<dbReference type="AlphaFoldDB" id="A0A0H5C725"/>
<evidence type="ECO:0000256" key="5">
    <source>
        <dbReference type="ARBA" id="ARBA00023163"/>
    </source>
</evidence>
<dbReference type="PANTHER" id="PTHR12709">
    <property type="entry name" value="DNA-DIRECTED RNA POLYMERASE II, III"/>
    <property type="match status" value="1"/>
</dbReference>
<evidence type="ECO:0000256" key="3">
    <source>
        <dbReference type="ARBA" id="ARBA00022478"/>
    </source>
</evidence>
<keyword evidence="4" id="KW-0597">Phosphoprotein</keyword>
<evidence type="ECO:0000256" key="7">
    <source>
        <dbReference type="RuleBase" id="RU369086"/>
    </source>
</evidence>
<dbReference type="Gene3D" id="3.30.1490.120">
    <property type="entry name" value="RNA polymerase Rpb7-like, N-terminal domain"/>
    <property type="match status" value="1"/>
</dbReference>
<comment type="similarity">
    <text evidence="2">Belongs to the eukaryotic RPA43 RNA polymerase subunit family.</text>
</comment>
<accession>A0A0H5C725</accession>
<dbReference type="Pfam" id="PF17875">
    <property type="entry name" value="RPA43_OB"/>
    <property type="match status" value="1"/>
</dbReference>
<comment type="subcellular location">
    <subcellularLocation>
        <location evidence="1">Nucleus</location>
        <location evidence="1">Nucleolus</location>
    </subcellularLocation>
</comment>
<sequence length="290" mass="32189">MSQVRKRSNSDSLQGNKRRKPQFIKHNSTNPVNSDGLSECFHKINVSLYVSLAPSYLKQPIEGIKSQHLDPMLMKNFAKVNGVVIGYDNVTVSEEHIGESGDIIATVNPHSPFAFLWVSVDFLVWKPQVGDVLEGLVYMQSPSHIGLLINDTFNGSIKKNNIPESWQFIPNQADEQATGSDEEQLKSQSLGQWIDENEIPIDGKVKFTVKAIHNSGRVVSVEGSLIKPGSESEALPVVPNKKIKFDDLEVVPPETQQEVTKEDVPVYEDASEEEVVAEEDSSEEEDSDSD</sequence>
<feature type="region of interest" description="Disordered" evidence="8">
    <location>
        <begin position="248"/>
        <end position="290"/>
    </location>
</feature>
<name>A0A0H5C725_CYBJN</name>
<evidence type="ECO:0000256" key="2">
    <source>
        <dbReference type="ARBA" id="ARBA00005930"/>
    </source>
</evidence>
<evidence type="ECO:0000256" key="8">
    <source>
        <dbReference type="SAM" id="MobiDB-lite"/>
    </source>
</evidence>
<protein>
    <recommendedName>
        <fullName evidence="7">DNA-directed RNA polymerase subunit</fullName>
    </recommendedName>
</protein>
<dbReference type="InterPro" id="IPR036898">
    <property type="entry name" value="RNA_pol_Rpb7-like_N_sf"/>
</dbReference>
<dbReference type="Gene3D" id="2.40.50.1060">
    <property type="match status" value="1"/>
</dbReference>
<dbReference type="GO" id="GO:0005736">
    <property type="term" value="C:RNA polymerase I complex"/>
    <property type="evidence" value="ECO:0007669"/>
    <property type="project" value="TreeGrafter"/>
</dbReference>
<organism evidence="11 12">
    <name type="scientific">Cyberlindnera jadinii (strain ATCC 18201 / CBS 1600 / BCRC 20928 / JCM 3617 / NBRC 0987 / NRRL Y-1542)</name>
    <name type="common">Torula yeast</name>
    <name type="synonym">Candida utilis</name>
    <dbReference type="NCBI Taxonomy" id="983966"/>
    <lineage>
        <taxon>Eukaryota</taxon>
        <taxon>Fungi</taxon>
        <taxon>Dikarya</taxon>
        <taxon>Ascomycota</taxon>
        <taxon>Saccharomycotina</taxon>
        <taxon>Saccharomycetes</taxon>
        <taxon>Phaffomycetales</taxon>
        <taxon>Phaffomycetaceae</taxon>
        <taxon>Cyberlindnera</taxon>
    </lineage>
</organism>
<dbReference type="EMBL" id="CDQK01000005">
    <property type="protein sequence ID" value="CEP23873.1"/>
    <property type="molecule type" value="Genomic_DNA"/>
</dbReference>
<dbReference type="InterPro" id="IPR005576">
    <property type="entry name" value="Rpb7-like_N"/>
</dbReference>
<keyword evidence="5 7" id="KW-0804">Transcription</keyword>
<evidence type="ECO:0000256" key="1">
    <source>
        <dbReference type="ARBA" id="ARBA00004604"/>
    </source>
</evidence>
<feature type="domain" description="RNA polymerase Rpb7-like N-terminal" evidence="9">
    <location>
        <begin position="47"/>
        <end position="104"/>
    </location>
</feature>
<dbReference type="PANTHER" id="PTHR12709:SF5">
    <property type="entry name" value="DNA-DIRECTED RNA POLYMERASE I SUBUNIT RPA43"/>
    <property type="match status" value="1"/>
</dbReference>
<evidence type="ECO:0000259" key="10">
    <source>
        <dbReference type="Pfam" id="PF17875"/>
    </source>
</evidence>
<dbReference type="FunFam" id="3.30.1490.120:FF:000004">
    <property type="entry name" value="RNA polymerase I subunit Rpa43"/>
    <property type="match status" value="1"/>
</dbReference>
<evidence type="ECO:0000256" key="6">
    <source>
        <dbReference type="ARBA" id="ARBA00023242"/>
    </source>
</evidence>
<dbReference type="InterPro" id="IPR041901">
    <property type="entry name" value="RNAP_I_Rpa43_N"/>
</dbReference>
<proteinExistence type="inferred from homology"/>
<gene>
    <name evidence="11" type="ORF">BN1211_4554</name>
</gene>
<evidence type="ECO:0000313" key="11">
    <source>
        <dbReference type="EMBL" id="CEP23873.1"/>
    </source>
</evidence>
<dbReference type="InterPro" id="IPR045113">
    <property type="entry name" value="Rpb7-like"/>
</dbReference>
<feature type="compositionally biased region" description="Acidic residues" evidence="8">
    <location>
        <begin position="265"/>
        <end position="290"/>
    </location>
</feature>
<dbReference type="GO" id="GO:0006362">
    <property type="term" value="P:transcription elongation by RNA polymerase I"/>
    <property type="evidence" value="ECO:0007669"/>
    <property type="project" value="UniProtKB-ARBA"/>
</dbReference>
<dbReference type="CDD" id="cd04328">
    <property type="entry name" value="RNAP_I_Rpa43_N"/>
    <property type="match status" value="1"/>
</dbReference>
<dbReference type="Pfam" id="PF03876">
    <property type="entry name" value="SHS2_Rpb7-N"/>
    <property type="match status" value="1"/>
</dbReference>
<dbReference type="Proteomes" id="UP000038830">
    <property type="component" value="Unassembled WGS sequence"/>
</dbReference>
<evidence type="ECO:0000259" key="9">
    <source>
        <dbReference type="Pfam" id="PF03876"/>
    </source>
</evidence>
<keyword evidence="3 7" id="KW-0240">DNA-directed RNA polymerase</keyword>
<keyword evidence="6 7" id="KW-0539">Nucleus</keyword>
<evidence type="ECO:0000256" key="4">
    <source>
        <dbReference type="ARBA" id="ARBA00022553"/>
    </source>
</evidence>
<feature type="region of interest" description="Disordered" evidence="8">
    <location>
        <begin position="1"/>
        <end position="30"/>
    </location>
</feature>
<evidence type="ECO:0000313" key="12">
    <source>
        <dbReference type="Proteomes" id="UP000038830"/>
    </source>
</evidence>
<reference evidence="12" key="1">
    <citation type="journal article" date="2015" name="J. Biotechnol.">
        <title>The structure of the Cyberlindnera jadinii genome and its relation to Candida utilis analyzed by the occurrence of single nucleotide polymorphisms.</title>
        <authorList>
            <person name="Rupp O."/>
            <person name="Brinkrolf K."/>
            <person name="Buerth C."/>
            <person name="Kunigo M."/>
            <person name="Schneider J."/>
            <person name="Jaenicke S."/>
            <person name="Goesmann A."/>
            <person name="Puehler A."/>
            <person name="Jaeger K.-E."/>
            <person name="Ernst J.F."/>
        </authorList>
    </citation>
    <scope>NUCLEOTIDE SEQUENCE [LARGE SCALE GENOMIC DNA]</scope>
    <source>
        <strain evidence="12">ATCC 18201 / CBS 1600 / BCRC 20928 / JCM 3617 / NBRC 0987 / NRRL Y-1542</strain>
    </source>
</reference>
<dbReference type="InterPro" id="IPR041178">
    <property type="entry name" value="RPA43_OB"/>
</dbReference>
<dbReference type="GO" id="GO:0006361">
    <property type="term" value="P:transcription initiation at RNA polymerase I promoter"/>
    <property type="evidence" value="ECO:0007669"/>
    <property type="project" value="UniProtKB-ARBA"/>
</dbReference>
<feature type="domain" description="RPA43 OB" evidence="10">
    <location>
        <begin position="127"/>
        <end position="226"/>
    </location>
</feature>
<comment type="function">
    <text evidence="7">DNA-dependent RNA polymerase which catalyzes the transcription of DNA into RNA using the four ribonucleoside triphosphates as substrates.</text>
</comment>